<dbReference type="EMBL" id="CAJOBC010085154">
    <property type="protein sequence ID" value="CAF4327385.1"/>
    <property type="molecule type" value="Genomic_DNA"/>
</dbReference>
<dbReference type="EMBL" id="CAJNOQ010019700">
    <property type="protein sequence ID" value="CAF1455417.1"/>
    <property type="molecule type" value="Genomic_DNA"/>
</dbReference>
<accession>A0A815PXP8</accession>
<evidence type="ECO:0000313" key="3">
    <source>
        <dbReference type="EMBL" id="CAF4327385.1"/>
    </source>
</evidence>
<dbReference type="Proteomes" id="UP000663829">
    <property type="component" value="Unassembled WGS sequence"/>
</dbReference>
<organism evidence="2 4">
    <name type="scientific">Didymodactylos carnosus</name>
    <dbReference type="NCBI Taxonomy" id="1234261"/>
    <lineage>
        <taxon>Eukaryota</taxon>
        <taxon>Metazoa</taxon>
        <taxon>Spiralia</taxon>
        <taxon>Gnathifera</taxon>
        <taxon>Rotifera</taxon>
        <taxon>Eurotatoria</taxon>
        <taxon>Bdelloidea</taxon>
        <taxon>Philodinida</taxon>
        <taxon>Philodinidae</taxon>
        <taxon>Didymodactylos</taxon>
    </lineage>
</organism>
<evidence type="ECO:0000313" key="2">
    <source>
        <dbReference type="EMBL" id="CAF1455417.1"/>
    </source>
</evidence>
<keyword evidence="4" id="KW-1185">Reference proteome</keyword>
<feature type="transmembrane region" description="Helical" evidence="1">
    <location>
        <begin position="76"/>
        <end position="94"/>
    </location>
</feature>
<feature type="transmembrane region" description="Helical" evidence="1">
    <location>
        <begin position="145"/>
        <end position="163"/>
    </location>
</feature>
<protein>
    <submittedName>
        <fullName evidence="2">Uncharacterized protein</fullName>
    </submittedName>
</protein>
<dbReference type="AlphaFoldDB" id="A0A815PXP8"/>
<dbReference type="Proteomes" id="UP000681722">
    <property type="component" value="Unassembled WGS sequence"/>
</dbReference>
<feature type="transmembrane region" description="Helical" evidence="1">
    <location>
        <begin position="213"/>
        <end position="231"/>
    </location>
</feature>
<keyword evidence="1" id="KW-0472">Membrane</keyword>
<reference evidence="2" key="1">
    <citation type="submission" date="2021-02" db="EMBL/GenBank/DDBJ databases">
        <authorList>
            <person name="Nowell W R."/>
        </authorList>
    </citation>
    <scope>NUCLEOTIDE SEQUENCE</scope>
</reference>
<proteinExistence type="predicted"/>
<sequence>MIIMPHESYNESEAFDNIWSALKWREIRRRIPICFSKTIRSWYMLGNFIYLGYTVGALVLDYDVPLNNNTPAANKGYLGLACIHLTSAFLYWYAWQDHTWSDVIMIPEYMNMIEACLYVWSSSYYPKQSVSLFDYYSLATHKIELAAGVVDLIACVGWIMSWYRTYTRTLGRGFAFDDPDTFACLTTTVASCIYVAYNIRMVIHPEEYDTNHLYYKGDILFAVGGFFYIMAAMRDDGWLWFMPFAGQYGIAVGKVKTGKRIKVGLPPYPITDFCRNRKKQLKKREMILSPSPENDNDEEFIIVL</sequence>
<gene>
    <name evidence="2" type="ORF">GPM918_LOCUS34882</name>
    <name evidence="3" type="ORF">SRO942_LOCUS35596</name>
</gene>
<evidence type="ECO:0000313" key="4">
    <source>
        <dbReference type="Proteomes" id="UP000663829"/>
    </source>
</evidence>
<comment type="caution">
    <text evidence="2">The sequence shown here is derived from an EMBL/GenBank/DDBJ whole genome shotgun (WGS) entry which is preliminary data.</text>
</comment>
<dbReference type="OrthoDB" id="10044230at2759"/>
<keyword evidence="1" id="KW-1133">Transmembrane helix</keyword>
<feature type="transmembrane region" description="Helical" evidence="1">
    <location>
        <begin position="42"/>
        <end position="60"/>
    </location>
</feature>
<name>A0A815PXP8_9BILA</name>
<evidence type="ECO:0000256" key="1">
    <source>
        <dbReference type="SAM" id="Phobius"/>
    </source>
</evidence>
<keyword evidence="1" id="KW-0812">Transmembrane</keyword>